<protein>
    <recommendedName>
        <fullName evidence="1">DUF1985 domain-containing protein</fullName>
    </recommendedName>
</protein>
<dbReference type="Pfam" id="PF09331">
    <property type="entry name" value="DUF1985"/>
    <property type="match status" value="1"/>
</dbReference>
<proteinExistence type="predicted"/>
<evidence type="ECO:0000313" key="2">
    <source>
        <dbReference type="EMBL" id="CAA7027428.1"/>
    </source>
</evidence>
<comment type="caution">
    <text evidence="2">The sequence shown here is derived from an EMBL/GenBank/DDBJ whole genome shotgun (WGS) entry which is preliminary data.</text>
</comment>
<dbReference type="InterPro" id="IPR015410">
    <property type="entry name" value="DUF1985"/>
</dbReference>
<name>A0A6D2IH91_9BRAS</name>
<keyword evidence="3" id="KW-1185">Reference proteome</keyword>
<evidence type="ECO:0000259" key="1">
    <source>
        <dbReference type="Pfam" id="PF09331"/>
    </source>
</evidence>
<dbReference type="PANTHER" id="PTHR48449">
    <property type="entry name" value="DUF1985 DOMAIN-CONTAINING PROTEIN"/>
    <property type="match status" value="1"/>
</dbReference>
<accession>A0A6D2IH91</accession>
<dbReference type="AlphaFoldDB" id="A0A6D2IH91"/>
<dbReference type="OrthoDB" id="1040195at2759"/>
<feature type="domain" description="DUF1985" evidence="1">
    <location>
        <begin position="72"/>
        <end position="153"/>
    </location>
</feature>
<gene>
    <name evidence="2" type="ORF">MERR_LOCUS14663</name>
</gene>
<dbReference type="EMBL" id="CACVBM020001056">
    <property type="protein sequence ID" value="CAA7027428.1"/>
    <property type="molecule type" value="Genomic_DNA"/>
</dbReference>
<dbReference type="Proteomes" id="UP000467841">
    <property type="component" value="Unassembled WGS sequence"/>
</dbReference>
<reference evidence="2" key="1">
    <citation type="submission" date="2020-01" db="EMBL/GenBank/DDBJ databases">
        <authorList>
            <person name="Mishra B."/>
        </authorList>
    </citation>
    <scope>NUCLEOTIDE SEQUENCE [LARGE SCALE GENOMIC DNA]</scope>
</reference>
<organism evidence="2 3">
    <name type="scientific">Microthlaspi erraticum</name>
    <dbReference type="NCBI Taxonomy" id="1685480"/>
    <lineage>
        <taxon>Eukaryota</taxon>
        <taxon>Viridiplantae</taxon>
        <taxon>Streptophyta</taxon>
        <taxon>Embryophyta</taxon>
        <taxon>Tracheophyta</taxon>
        <taxon>Spermatophyta</taxon>
        <taxon>Magnoliopsida</taxon>
        <taxon>eudicotyledons</taxon>
        <taxon>Gunneridae</taxon>
        <taxon>Pentapetalae</taxon>
        <taxon>rosids</taxon>
        <taxon>malvids</taxon>
        <taxon>Brassicales</taxon>
        <taxon>Brassicaceae</taxon>
        <taxon>Coluteocarpeae</taxon>
        <taxon>Microthlaspi</taxon>
    </lineage>
</organism>
<sequence>MEEMGLPERLFESGFEPTGRKRVHSYFTLRWVELIKPAIDPDYIDMLSQSQFKSLMKMGDHTFSVMFVHYLLSRQLVTKKKYELWWLFSGKPVRYGIDEFAIVTGLNCEEPDVTICKIAKKSKAIKGRKKKVNVGKERGPMWVELFGESVDPTVSWILDRRESFIMSVESAKARTASQYAQSTTAIQGFVHAIVLVAACSCPEIVKYEAAEDSSSADEESIEHVVKFVVDSRLMVNVVSAKAVDQRGQASVRSTLSDSISGSISKSVFDDEQDDPQVLHMLALINEDFPFEHNSWCGGVKACEAVETKVIDSNDGYAEVEVSTEIYTAHAPCLSKVVNPSTMCTAVADDRLGKHFGKLKDNGDRVECVDVSAQLKNLADAYEDRTAEMLRGVSASFEFVAHVIDKISKVETIFENDCGKTFY</sequence>
<evidence type="ECO:0000313" key="3">
    <source>
        <dbReference type="Proteomes" id="UP000467841"/>
    </source>
</evidence>
<dbReference type="PANTHER" id="PTHR48449:SF1">
    <property type="entry name" value="DUF1985 DOMAIN-CONTAINING PROTEIN"/>
    <property type="match status" value="1"/>
</dbReference>